<organism evidence="2">
    <name type="scientific">Proteinivorax hydrogeniformans</name>
    <dbReference type="NCBI Taxonomy" id="1826727"/>
    <lineage>
        <taxon>Bacteria</taxon>
        <taxon>Bacillati</taxon>
        <taxon>Bacillota</taxon>
        <taxon>Clostridia</taxon>
        <taxon>Eubacteriales</taxon>
        <taxon>Proteinivoracaceae</taxon>
        <taxon>Proteinivorax</taxon>
    </lineage>
</organism>
<dbReference type="AlphaFoldDB" id="A0AAU8HS65"/>
<accession>A0AAU8HS65</accession>
<reference evidence="2" key="2">
    <citation type="submission" date="2024-06" db="EMBL/GenBank/DDBJ databases">
        <authorList>
            <person name="Petrova K.O."/>
            <person name="Toshchakov S.V."/>
            <person name="Boltjanskaja Y.V."/>
            <person name="Kevbrin V.V."/>
        </authorList>
    </citation>
    <scope>NUCLEOTIDE SEQUENCE</scope>
    <source>
        <strain evidence="2">Z-710</strain>
    </source>
</reference>
<keyword evidence="1" id="KW-0472">Membrane</keyword>
<keyword evidence="1" id="KW-0812">Transmembrane</keyword>
<evidence type="ECO:0000313" key="2">
    <source>
        <dbReference type="EMBL" id="XCI28001.1"/>
    </source>
</evidence>
<keyword evidence="1" id="KW-1133">Transmembrane helix</keyword>
<proteinExistence type="predicted"/>
<protein>
    <submittedName>
        <fullName evidence="2">Uncharacterized protein</fullName>
    </submittedName>
</protein>
<feature type="transmembrane region" description="Helical" evidence="1">
    <location>
        <begin position="49"/>
        <end position="70"/>
    </location>
</feature>
<feature type="transmembrane region" description="Helical" evidence="1">
    <location>
        <begin position="5"/>
        <end position="22"/>
    </location>
</feature>
<dbReference type="RefSeq" id="WP_353892578.1">
    <property type="nucleotide sequence ID" value="NZ_CP159485.1"/>
</dbReference>
<evidence type="ECO:0000256" key="1">
    <source>
        <dbReference type="SAM" id="Phobius"/>
    </source>
</evidence>
<reference evidence="2" key="1">
    <citation type="journal article" date="2018" name="Antonie Van Leeuwenhoek">
        <title>Proteinivorax hydrogeniformans sp. nov., an anaerobic, haloalkaliphilic bacterium fermenting proteinaceous compounds with high hydrogen production.</title>
        <authorList>
            <person name="Boltyanskaya Y."/>
            <person name="Detkova E."/>
            <person name="Pimenov N."/>
            <person name="Kevbrin V."/>
        </authorList>
    </citation>
    <scope>NUCLEOTIDE SEQUENCE</scope>
    <source>
        <strain evidence="2">Z-710</strain>
    </source>
</reference>
<dbReference type="EMBL" id="CP159485">
    <property type="protein sequence ID" value="XCI28001.1"/>
    <property type="molecule type" value="Genomic_DNA"/>
</dbReference>
<gene>
    <name evidence="2" type="ORF">PRVXH_001934</name>
</gene>
<name>A0AAU8HS65_9FIRM</name>
<sequence length="71" mass="8313">MGQIIIFIIITIPVSLILLWIFRNPEDTTFSWSKEPIEDDEDIIQFRKWGALIGLIIIIFFVLMAIYHSFG</sequence>